<organism evidence="2 3">
    <name type="scientific">Prymnesium parvum</name>
    <name type="common">Toxic golden alga</name>
    <dbReference type="NCBI Taxonomy" id="97485"/>
    <lineage>
        <taxon>Eukaryota</taxon>
        <taxon>Haptista</taxon>
        <taxon>Haptophyta</taxon>
        <taxon>Prymnesiophyceae</taxon>
        <taxon>Prymnesiales</taxon>
        <taxon>Prymnesiaceae</taxon>
        <taxon>Prymnesium</taxon>
    </lineage>
</organism>
<dbReference type="SMART" id="SM00128">
    <property type="entry name" value="IPPc"/>
    <property type="match status" value="1"/>
</dbReference>
<dbReference type="SUPFAM" id="SSF56219">
    <property type="entry name" value="DNase I-like"/>
    <property type="match status" value="1"/>
</dbReference>
<protein>
    <recommendedName>
        <fullName evidence="1">Inositol polyphosphate-related phosphatase domain-containing protein</fullName>
    </recommendedName>
</protein>
<dbReference type="Proteomes" id="UP001515480">
    <property type="component" value="Unassembled WGS sequence"/>
</dbReference>
<dbReference type="GO" id="GO:0004439">
    <property type="term" value="F:phosphatidylinositol-4,5-bisphosphate 5-phosphatase activity"/>
    <property type="evidence" value="ECO:0007669"/>
    <property type="project" value="TreeGrafter"/>
</dbReference>
<gene>
    <name evidence="2" type="ORF">AB1Y20_021483</name>
</gene>
<dbReference type="EMBL" id="JBGBPQ010000007">
    <property type="protein sequence ID" value="KAL1521832.1"/>
    <property type="molecule type" value="Genomic_DNA"/>
</dbReference>
<dbReference type="Gene3D" id="2.60.40.150">
    <property type="entry name" value="C2 domain"/>
    <property type="match status" value="1"/>
</dbReference>
<dbReference type="Gene3D" id="3.60.10.10">
    <property type="entry name" value="Endonuclease/exonuclease/phosphatase"/>
    <property type="match status" value="1"/>
</dbReference>
<sequence length="581" mass="64344">MTRRENVFYSGSLGNAGKRRYKCPSKTFPLDPLKILTFTWNVGNAQPAVAELEHWCPEGGADLDIIAVGTQENYFKETNDVTDTKELDVDDDAKVDEVAHHDVHLSDKFHRGNKRTTAWDKMVAQRLGAKYFVVRHVVLWEMRLTVYAKVSSKRYIFGVESASSATGVAGVLGNKGGLVVKLNVGHTAICFVSCHLAAHSHHLDKRNLNCKEILHETRRAIGSAELDVSSEFDHVFWMGDLNYRVDLVHYDKNCETLNETEHLARVKEMIAREDWDGLMKCDQLAAQQQMGAALFGFTEGTYNFAPTFKVSRAAGMNHKDQRIPSYCDRILWKSMLNDGKLKQISLRSVPEVSTSDHKPVVSIFELAPSQGLVCTPDQSIIIRMSGVRVRGLVDADLTGGSDPYLIFLTNPAEVLSEHKYAPISAIKKVASSTTSPQHSVHHSVQQAVAKHLPVSHSFLSEVATWTEKELPLLRPLVKAEDLHKVVLIIAIFDHDVVGSDDFLGVVHVPLRRPEGAPTDLTSPYEISVSEHVLLYGSQAGTFEGKVTVEFGEEAERKAMLAGVGSHTSNMQAHKAACCTIL</sequence>
<keyword evidence="3" id="KW-1185">Reference proteome</keyword>
<dbReference type="AlphaFoldDB" id="A0AB34JKP9"/>
<evidence type="ECO:0000259" key="1">
    <source>
        <dbReference type="SMART" id="SM00128"/>
    </source>
</evidence>
<reference evidence="2 3" key="1">
    <citation type="journal article" date="2024" name="Science">
        <title>Giant polyketide synthase enzymes in the biosynthesis of giant marine polyether toxins.</title>
        <authorList>
            <person name="Fallon T.R."/>
            <person name="Shende V.V."/>
            <person name="Wierzbicki I.H."/>
            <person name="Pendleton A.L."/>
            <person name="Watervoot N.F."/>
            <person name="Auber R.P."/>
            <person name="Gonzalez D.J."/>
            <person name="Wisecaver J.H."/>
            <person name="Moore B.S."/>
        </authorList>
    </citation>
    <scope>NUCLEOTIDE SEQUENCE [LARGE SCALE GENOMIC DNA]</scope>
    <source>
        <strain evidence="2 3">12B1</strain>
    </source>
</reference>
<dbReference type="Pfam" id="PF22669">
    <property type="entry name" value="Exo_endo_phos2"/>
    <property type="match status" value="1"/>
</dbReference>
<dbReference type="InterPro" id="IPR035892">
    <property type="entry name" value="C2_domain_sf"/>
</dbReference>
<comment type="caution">
    <text evidence="2">The sequence shown here is derived from an EMBL/GenBank/DDBJ whole genome shotgun (WGS) entry which is preliminary data.</text>
</comment>
<accession>A0AB34JKP9</accession>
<evidence type="ECO:0000313" key="2">
    <source>
        <dbReference type="EMBL" id="KAL1521832.1"/>
    </source>
</evidence>
<dbReference type="SUPFAM" id="SSF49562">
    <property type="entry name" value="C2 domain (Calcium/lipid-binding domain, CaLB)"/>
    <property type="match status" value="1"/>
</dbReference>
<name>A0AB34JKP9_PRYPA</name>
<dbReference type="InterPro" id="IPR000300">
    <property type="entry name" value="IPPc"/>
</dbReference>
<dbReference type="GO" id="GO:0046856">
    <property type="term" value="P:phosphatidylinositol dephosphorylation"/>
    <property type="evidence" value="ECO:0007669"/>
    <property type="project" value="InterPro"/>
</dbReference>
<evidence type="ECO:0000313" key="3">
    <source>
        <dbReference type="Proteomes" id="UP001515480"/>
    </source>
</evidence>
<dbReference type="PANTHER" id="PTHR11200">
    <property type="entry name" value="INOSITOL 5-PHOSPHATASE"/>
    <property type="match status" value="1"/>
</dbReference>
<proteinExistence type="predicted"/>
<dbReference type="InterPro" id="IPR046985">
    <property type="entry name" value="IP5"/>
</dbReference>
<feature type="domain" description="Inositol polyphosphate-related phosphatase" evidence="1">
    <location>
        <begin position="31"/>
        <end position="372"/>
    </location>
</feature>
<dbReference type="InterPro" id="IPR036691">
    <property type="entry name" value="Endo/exonu/phosph_ase_sf"/>
</dbReference>